<evidence type="ECO:0000256" key="4">
    <source>
        <dbReference type="ARBA" id="ARBA00022821"/>
    </source>
</evidence>
<evidence type="ECO:0000256" key="6">
    <source>
        <dbReference type="ARBA" id="ARBA00061481"/>
    </source>
</evidence>
<dbReference type="PANTHER" id="PTHR45708">
    <property type="entry name" value="ENDOCHITINASE"/>
    <property type="match status" value="1"/>
</dbReference>
<organism evidence="9 10">
    <name type="scientific">Leersia perrieri</name>
    <dbReference type="NCBI Taxonomy" id="77586"/>
    <lineage>
        <taxon>Eukaryota</taxon>
        <taxon>Viridiplantae</taxon>
        <taxon>Streptophyta</taxon>
        <taxon>Embryophyta</taxon>
        <taxon>Tracheophyta</taxon>
        <taxon>Spermatophyta</taxon>
        <taxon>Magnoliopsida</taxon>
        <taxon>Liliopsida</taxon>
        <taxon>Poales</taxon>
        <taxon>Poaceae</taxon>
        <taxon>BOP clade</taxon>
        <taxon>Oryzoideae</taxon>
        <taxon>Oryzeae</taxon>
        <taxon>Oryzinae</taxon>
        <taxon>Leersia</taxon>
    </lineage>
</organism>
<protein>
    <recommendedName>
        <fullName evidence="8">GH18 domain-containing protein</fullName>
    </recommendedName>
</protein>
<reference evidence="9" key="3">
    <citation type="submission" date="2015-04" db="UniProtKB">
        <authorList>
            <consortium name="EnsemblPlants"/>
        </authorList>
    </citation>
    <scope>IDENTIFICATION</scope>
</reference>
<evidence type="ECO:0000256" key="5">
    <source>
        <dbReference type="ARBA" id="ARBA00023157"/>
    </source>
</evidence>
<dbReference type="AlphaFoldDB" id="A0A0D9XZI0"/>
<feature type="signal peptide" evidence="7">
    <location>
        <begin position="1"/>
        <end position="25"/>
    </location>
</feature>
<evidence type="ECO:0000313" key="10">
    <source>
        <dbReference type="Proteomes" id="UP000032180"/>
    </source>
</evidence>
<dbReference type="HOGENOM" id="CLU_007818_0_0_1"/>
<dbReference type="GO" id="GO:0050832">
    <property type="term" value="P:defense response to fungus"/>
    <property type="evidence" value="ECO:0007669"/>
    <property type="project" value="UniProtKB-ARBA"/>
</dbReference>
<dbReference type="InterPro" id="IPR001223">
    <property type="entry name" value="Glyco_hydro18_cat"/>
</dbReference>
<name>A0A0D9XZI0_9ORYZ</name>
<dbReference type="GO" id="GO:0005576">
    <property type="term" value="C:extracellular region"/>
    <property type="evidence" value="ECO:0007669"/>
    <property type="project" value="UniProtKB-SubCell"/>
</dbReference>
<dbReference type="GO" id="GO:0004857">
    <property type="term" value="F:enzyme inhibitor activity"/>
    <property type="evidence" value="ECO:0007669"/>
    <property type="project" value="UniProtKB-ARBA"/>
</dbReference>
<proteinExistence type="inferred from homology"/>
<feature type="chain" id="PRO_5002350515" description="GH18 domain-containing protein" evidence="7">
    <location>
        <begin position="26"/>
        <end position="300"/>
    </location>
</feature>
<keyword evidence="5" id="KW-1015">Disulfide bond</keyword>
<dbReference type="CDD" id="cd02877">
    <property type="entry name" value="GH18_hevamine_XipI_class_III"/>
    <property type="match status" value="1"/>
</dbReference>
<dbReference type="PROSITE" id="PS51910">
    <property type="entry name" value="GH18_2"/>
    <property type="match status" value="1"/>
</dbReference>
<dbReference type="GO" id="GO:0004568">
    <property type="term" value="F:chitinase activity"/>
    <property type="evidence" value="ECO:0007669"/>
    <property type="project" value="TreeGrafter"/>
</dbReference>
<evidence type="ECO:0000259" key="8">
    <source>
        <dbReference type="PROSITE" id="PS51910"/>
    </source>
</evidence>
<dbReference type="FunFam" id="3.20.20.80:FF:000044">
    <property type="entry name" value="Chitinase III C10701-rice"/>
    <property type="match status" value="1"/>
</dbReference>
<dbReference type="Pfam" id="PF00704">
    <property type="entry name" value="Glyco_hydro_18"/>
    <property type="match status" value="1"/>
</dbReference>
<reference evidence="10" key="2">
    <citation type="submission" date="2013-12" db="EMBL/GenBank/DDBJ databases">
        <authorList>
            <person name="Yu Y."/>
            <person name="Lee S."/>
            <person name="de Baynast K."/>
            <person name="Wissotski M."/>
            <person name="Liu L."/>
            <person name="Talag J."/>
            <person name="Goicoechea J."/>
            <person name="Angelova A."/>
            <person name="Jetty R."/>
            <person name="Kudrna D."/>
            <person name="Golser W."/>
            <person name="Rivera L."/>
            <person name="Zhang J."/>
            <person name="Wing R."/>
        </authorList>
    </citation>
    <scope>NUCLEOTIDE SEQUENCE</scope>
</reference>
<evidence type="ECO:0000256" key="1">
    <source>
        <dbReference type="ARBA" id="ARBA00004613"/>
    </source>
</evidence>
<dbReference type="InterPro" id="IPR017853">
    <property type="entry name" value="GH"/>
</dbReference>
<evidence type="ECO:0000313" key="9">
    <source>
        <dbReference type="EnsemblPlants" id="LPERR12G10550.1"/>
    </source>
</evidence>
<reference evidence="9 10" key="1">
    <citation type="submission" date="2012-08" db="EMBL/GenBank/DDBJ databases">
        <title>Oryza genome evolution.</title>
        <authorList>
            <person name="Wing R.A."/>
        </authorList>
    </citation>
    <scope>NUCLEOTIDE SEQUENCE</scope>
</reference>
<dbReference type="Gene3D" id="3.20.20.80">
    <property type="entry name" value="Glycosidases"/>
    <property type="match status" value="1"/>
</dbReference>
<evidence type="ECO:0000256" key="3">
    <source>
        <dbReference type="ARBA" id="ARBA00022729"/>
    </source>
</evidence>
<keyword evidence="3 7" id="KW-0732">Signal</keyword>
<dbReference type="GO" id="GO:0005975">
    <property type="term" value="P:carbohydrate metabolic process"/>
    <property type="evidence" value="ECO:0007669"/>
    <property type="project" value="InterPro"/>
</dbReference>
<dbReference type="EnsemblPlants" id="LPERR12G10550.1">
    <property type="protein sequence ID" value="LPERR12G10550.1"/>
    <property type="gene ID" value="LPERR12G10550"/>
</dbReference>
<evidence type="ECO:0000256" key="7">
    <source>
        <dbReference type="SAM" id="SignalP"/>
    </source>
</evidence>
<dbReference type="InterPro" id="IPR050542">
    <property type="entry name" value="Glycosyl_Hydrlase18_Chitinase"/>
</dbReference>
<comment type="similarity">
    <text evidence="6">Belongs to the glycosyl hydrolase 18 family. Xylanase inhibitor subfamily.</text>
</comment>
<comment type="subcellular location">
    <subcellularLocation>
        <location evidence="1">Secreted</location>
    </subcellularLocation>
</comment>
<dbReference type="Gramene" id="LPERR12G10550.1">
    <property type="protein sequence ID" value="LPERR12G10550.1"/>
    <property type="gene ID" value="LPERR12G10550"/>
</dbReference>
<dbReference type="STRING" id="77586.A0A0D9XZI0"/>
<keyword evidence="10" id="KW-1185">Reference proteome</keyword>
<dbReference type="eggNOG" id="KOG4701">
    <property type="taxonomic scope" value="Eukaryota"/>
</dbReference>
<keyword evidence="4" id="KW-0611">Plant defense</keyword>
<feature type="domain" description="GH18" evidence="8">
    <location>
        <begin position="35"/>
        <end position="300"/>
    </location>
</feature>
<dbReference type="PANTHER" id="PTHR45708:SF18">
    <property type="entry name" value="XYLANASE INHIBITOR PROTEIN 1"/>
    <property type="match status" value="1"/>
</dbReference>
<accession>A0A0D9XZI0</accession>
<dbReference type="InterPro" id="IPR045321">
    <property type="entry name" value="Cts1-like"/>
</dbReference>
<sequence>MAILASKRPLAIIITTLLAVIVVFADPAAATGKTGQITVFWGRNKAEGSLREACDTKTYTLIIISFLNVFGNGKIPTLDISGHPIANLGDDIKHCQSNGHLVFLSIGGFGDKYSLPSPNAATQLADYLWYAYLAGNNTGTGIRRPFGEAYVDGIDFFIENGPPDNYDVLATRLWSYNKQFRARTPVQLSATPQCRYPDKRVERALATGIVTRINVRFYGDGYCAAYWQQEWEKWTAAYPDSGIYVGLPASEQTVGYVHPKNLYYGVIPVVQKVANYGGLMIWERYADKRTNYSSYAIQWA</sequence>
<dbReference type="SUPFAM" id="SSF51445">
    <property type="entry name" value="(Trans)glycosidases"/>
    <property type="match status" value="1"/>
</dbReference>
<keyword evidence="2" id="KW-0964">Secreted</keyword>
<evidence type="ECO:0000256" key="2">
    <source>
        <dbReference type="ARBA" id="ARBA00022525"/>
    </source>
</evidence>
<dbReference type="Proteomes" id="UP000032180">
    <property type="component" value="Chromosome 12"/>
</dbReference>